<evidence type="ECO:0000259" key="2">
    <source>
        <dbReference type="PROSITE" id="PS50058"/>
    </source>
</evidence>
<dbReference type="KEGG" id="hadh:FRZ61_37300"/>
<proteinExistence type="predicted"/>
<dbReference type="PROSITE" id="PS50058">
    <property type="entry name" value="G_PROTEIN_GAMMA"/>
    <property type="match status" value="1"/>
</dbReference>
<feature type="compositionally biased region" description="Low complexity" evidence="1">
    <location>
        <begin position="56"/>
        <end position="65"/>
    </location>
</feature>
<organism evidence="3 4">
    <name type="scientific">Hypericibacter adhaerens</name>
    <dbReference type="NCBI Taxonomy" id="2602016"/>
    <lineage>
        <taxon>Bacteria</taxon>
        <taxon>Pseudomonadati</taxon>
        <taxon>Pseudomonadota</taxon>
        <taxon>Alphaproteobacteria</taxon>
        <taxon>Rhodospirillales</taxon>
        <taxon>Dongiaceae</taxon>
        <taxon>Hypericibacter</taxon>
    </lineage>
</organism>
<sequence length="357" mass="38815">MTETTATPGRAPGEGGGVREWADSVAALLEAERQAQDDDSNNETNDPAGAAATSHGDTGAAGDETTGVDDPEPGEQPSDTEISPSADDHAAPETFQVRVNGEDLTVTRDELLRGYSRTSDYKQKTARLAEERRSVDTERQSLAAERQQIEQSRAQAYVLALEHATEDALTVAKGAKTDWSALSKQDPAKAQSDWFEYQAARERVGQALLQARRQAAADQQQALRRAVARHQDQLAGEARAAVEAIPELQDGAQGAALLTGLRDYLGSVGFEAAELERLSDHRLMVVARDAMLYRQMLAKQRSAAAKKRAEAPRVMSPTRSDPASSDSDRLRSLRKRAQETGKLRDNAEYVLAKLRSH</sequence>
<feature type="compositionally biased region" description="Basic and acidic residues" evidence="1">
    <location>
        <begin position="326"/>
        <end position="341"/>
    </location>
</feature>
<dbReference type="InterPro" id="IPR015898">
    <property type="entry name" value="G-protein_gamma-like_dom"/>
</dbReference>
<evidence type="ECO:0000256" key="1">
    <source>
        <dbReference type="SAM" id="MobiDB-lite"/>
    </source>
</evidence>
<keyword evidence="4" id="KW-1185">Reference proteome</keyword>
<feature type="region of interest" description="Disordered" evidence="1">
    <location>
        <begin position="303"/>
        <end position="341"/>
    </location>
</feature>
<dbReference type="RefSeq" id="WP_191909098.1">
    <property type="nucleotide sequence ID" value="NZ_CP042582.1"/>
</dbReference>
<dbReference type="EMBL" id="CP042582">
    <property type="protein sequence ID" value="QEX23791.1"/>
    <property type="molecule type" value="Genomic_DNA"/>
</dbReference>
<feature type="compositionally biased region" description="Low complexity" evidence="1">
    <location>
        <begin position="312"/>
        <end position="325"/>
    </location>
</feature>
<feature type="domain" description="G protein gamma" evidence="2">
    <location>
        <begin position="124"/>
        <end position="192"/>
    </location>
</feature>
<gene>
    <name evidence="3" type="ORF">FRZ61_37300</name>
</gene>
<dbReference type="AlphaFoldDB" id="A0A5J6N250"/>
<protein>
    <recommendedName>
        <fullName evidence="2">G protein gamma domain-containing protein</fullName>
    </recommendedName>
</protein>
<reference evidence="3 4" key="1">
    <citation type="submission" date="2019-08" db="EMBL/GenBank/DDBJ databases">
        <title>Hyperibacter terrae gen. nov., sp. nov. and Hyperibacter viscosus sp. nov., two new members in the family Rhodospirillaceae isolated from the rhizosphere of Hypericum perforatum.</title>
        <authorList>
            <person name="Noviana Z."/>
        </authorList>
    </citation>
    <scope>NUCLEOTIDE SEQUENCE [LARGE SCALE GENOMIC DNA]</scope>
    <source>
        <strain evidence="3 4">R5959</strain>
    </source>
</reference>
<dbReference type="GO" id="GO:0007186">
    <property type="term" value="P:G protein-coupled receptor signaling pathway"/>
    <property type="evidence" value="ECO:0007669"/>
    <property type="project" value="InterPro"/>
</dbReference>
<evidence type="ECO:0000313" key="4">
    <source>
        <dbReference type="Proteomes" id="UP000325797"/>
    </source>
</evidence>
<name>A0A5J6N250_9PROT</name>
<feature type="region of interest" description="Disordered" evidence="1">
    <location>
        <begin position="119"/>
        <end position="138"/>
    </location>
</feature>
<accession>A0A5J6N250</accession>
<feature type="region of interest" description="Disordered" evidence="1">
    <location>
        <begin position="1"/>
        <end position="113"/>
    </location>
</feature>
<dbReference type="Proteomes" id="UP000325797">
    <property type="component" value="Chromosome"/>
</dbReference>
<evidence type="ECO:0000313" key="3">
    <source>
        <dbReference type="EMBL" id="QEX23791.1"/>
    </source>
</evidence>